<evidence type="ECO:0000313" key="7">
    <source>
        <dbReference type="EMBL" id="QKX59575.1"/>
    </source>
</evidence>
<sequence>MTAIERPDRQAPGTEFLVDEDGSTTTHSYQHICCGNRRVILVPQPSLTDPNDPLLWPRWKKWLVLGNGLFYAFNGAVTGPMMAGACIWLAIASKTTFTSFIVARAFLGLWEAPIEAIVPSTITDIFHLHERGEQVSYYGLTVLVGNEIGPLVSAFIIQALDMRWAFFIVAMSIGVNIISMVVSMPETMYHGDRPVINPVRTDTEKPTKNFEHIDNPSNGSAPPVTAKKRSFLQDLLYFHANKDMSLWKVFKRPFILMAYPTVLWSSLVYGMSLSWNVILGATVAQLFAPPPYNFSSGSQGLIFVSPFIGSLVGSYFCGRLTDQVATWFTVRNNGVREPEMRLPTCILAAILTFLGALISSLTYHYKTHWAGPIVGFGILSAGSQMGATLAISYCLDCHQELSAESMVTVSCLKSTVAWIWTWCINDWISQNGLLVVFMSVAAVNMAVYATTLIFYFHGKSIRTWIHKKGFLLSE</sequence>
<dbReference type="GO" id="GO:0005886">
    <property type="term" value="C:plasma membrane"/>
    <property type="evidence" value="ECO:0007669"/>
    <property type="project" value="TreeGrafter"/>
</dbReference>
<proteinExistence type="predicted"/>
<keyword evidence="8" id="KW-1185">Reference proteome</keyword>
<evidence type="ECO:0000256" key="6">
    <source>
        <dbReference type="SAM" id="Phobius"/>
    </source>
</evidence>
<evidence type="ECO:0000256" key="1">
    <source>
        <dbReference type="ARBA" id="ARBA00004141"/>
    </source>
</evidence>
<dbReference type="SUPFAM" id="SSF103473">
    <property type="entry name" value="MFS general substrate transporter"/>
    <property type="match status" value="1"/>
</dbReference>
<dbReference type="Pfam" id="PF07690">
    <property type="entry name" value="MFS_1"/>
    <property type="match status" value="1"/>
</dbReference>
<dbReference type="RefSeq" id="XP_035345753.1">
    <property type="nucleotide sequence ID" value="XM_035489860.1"/>
</dbReference>
<dbReference type="KEGG" id="trg:TRUGW13939_06712"/>
<comment type="subcellular location">
    <subcellularLocation>
        <location evidence="1">Membrane</location>
        <topology evidence="1">Multi-pass membrane protein</topology>
    </subcellularLocation>
</comment>
<dbReference type="Gene3D" id="1.20.1250.20">
    <property type="entry name" value="MFS general substrate transporter like domains"/>
    <property type="match status" value="1"/>
</dbReference>
<feature type="transmembrane region" description="Helical" evidence="6">
    <location>
        <begin position="68"/>
        <end position="91"/>
    </location>
</feature>
<feature type="region of interest" description="Disordered" evidence="5">
    <location>
        <begin position="1"/>
        <end position="21"/>
    </location>
</feature>
<evidence type="ECO:0000256" key="4">
    <source>
        <dbReference type="ARBA" id="ARBA00023136"/>
    </source>
</evidence>
<keyword evidence="3 6" id="KW-1133">Transmembrane helix</keyword>
<keyword evidence="2 6" id="KW-0812">Transmembrane</keyword>
<feature type="transmembrane region" description="Helical" evidence="6">
    <location>
        <begin position="254"/>
        <end position="278"/>
    </location>
</feature>
<feature type="transmembrane region" description="Helical" evidence="6">
    <location>
        <begin position="342"/>
        <end position="363"/>
    </location>
</feature>
<feature type="transmembrane region" description="Helical" evidence="6">
    <location>
        <begin position="369"/>
        <end position="395"/>
    </location>
</feature>
<organism evidence="7 8">
    <name type="scientific">Talaromyces rugulosus</name>
    <name type="common">Penicillium rugulosum</name>
    <dbReference type="NCBI Taxonomy" id="121627"/>
    <lineage>
        <taxon>Eukaryota</taxon>
        <taxon>Fungi</taxon>
        <taxon>Dikarya</taxon>
        <taxon>Ascomycota</taxon>
        <taxon>Pezizomycotina</taxon>
        <taxon>Eurotiomycetes</taxon>
        <taxon>Eurotiomycetidae</taxon>
        <taxon>Eurotiales</taxon>
        <taxon>Trichocomaceae</taxon>
        <taxon>Talaromyces</taxon>
        <taxon>Talaromyces sect. Islandici</taxon>
    </lineage>
</organism>
<feature type="transmembrane region" description="Helical" evidence="6">
    <location>
        <begin position="135"/>
        <end position="158"/>
    </location>
</feature>
<evidence type="ECO:0000256" key="3">
    <source>
        <dbReference type="ARBA" id="ARBA00022989"/>
    </source>
</evidence>
<keyword evidence="4 6" id="KW-0472">Membrane</keyword>
<gene>
    <name evidence="7" type="ORF">TRUGW13939_06712</name>
</gene>
<evidence type="ECO:0000313" key="8">
    <source>
        <dbReference type="Proteomes" id="UP000509510"/>
    </source>
</evidence>
<reference evidence="8" key="1">
    <citation type="submission" date="2020-06" db="EMBL/GenBank/DDBJ databases">
        <title>A chromosome-scale genome assembly of Talaromyces rugulosus W13939.</title>
        <authorList>
            <person name="Wang B."/>
            <person name="Guo L."/>
            <person name="Ye K."/>
            <person name="Wang L."/>
        </authorList>
    </citation>
    <scope>NUCLEOTIDE SEQUENCE [LARGE SCALE GENOMIC DNA]</scope>
    <source>
        <strain evidence="8">W13939</strain>
    </source>
</reference>
<evidence type="ECO:0008006" key="9">
    <source>
        <dbReference type="Google" id="ProtNLM"/>
    </source>
</evidence>
<feature type="transmembrane region" description="Helical" evidence="6">
    <location>
        <begin position="298"/>
        <end position="321"/>
    </location>
</feature>
<evidence type="ECO:0000256" key="5">
    <source>
        <dbReference type="SAM" id="MobiDB-lite"/>
    </source>
</evidence>
<dbReference type="PANTHER" id="PTHR23502:SF4">
    <property type="entry name" value="MAJOR FACILITATOR SUPERFAMILY (MFS) PROFILE DOMAIN-CONTAINING PROTEIN-RELATED"/>
    <property type="match status" value="1"/>
</dbReference>
<dbReference type="AlphaFoldDB" id="A0A7H8R1D5"/>
<evidence type="ECO:0000256" key="2">
    <source>
        <dbReference type="ARBA" id="ARBA00022692"/>
    </source>
</evidence>
<dbReference type="Proteomes" id="UP000509510">
    <property type="component" value="Chromosome III"/>
</dbReference>
<dbReference type="GO" id="GO:0022857">
    <property type="term" value="F:transmembrane transporter activity"/>
    <property type="evidence" value="ECO:0007669"/>
    <property type="project" value="InterPro"/>
</dbReference>
<dbReference type="InterPro" id="IPR011701">
    <property type="entry name" value="MFS"/>
</dbReference>
<dbReference type="InterPro" id="IPR036259">
    <property type="entry name" value="MFS_trans_sf"/>
</dbReference>
<name>A0A7H8R1D5_TALRU</name>
<accession>A0A7H8R1D5</accession>
<feature type="transmembrane region" description="Helical" evidence="6">
    <location>
        <begin position="164"/>
        <end position="183"/>
    </location>
</feature>
<feature type="transmembrane region" description="Helical" evidence="6">
    <location>
        <begin position="407"/>
        <end position="428"/>
    </location>
</feature>
<dbReference type="EMBL" id="CP055900">
    <property type="protein sequence ID" value="QKX59575.1"/>
    <property type="molecule type" value="Genomic_DNA"/>
</dbReference>
<dbReference type="PANTHER" id="PTHR23502">
    <property type="entry name" value="MAJOR FACILITATOR SUPERFAMILY"/>
    <property type="match status" value="1"/>
</dbReference>
<feature type="transmembrane region" description="Helical" evidence="6">
    <location>
        <begin position="434"/>
        <end position="456"/>
    </location>
</feature>
<dbReference type="GeneID" id="55994206"/>
<protein>
    <recommendedName>
        <fullName evidence="9">Major facilitator superfamily (MFS) profile domain-containing protein</fullName>
    </recommendedName>
</protein>
<dbReference type="OrthoDB" id="5215911at2759"/>